<accession>A0A7R9H1P1</accession>
<evidence type="ECO:0000256" key="3">
    <source>
        <dbReference type="SAM" id="MobiDB-lite"/>
    </source>
</evidence>
<feature type="compositionally biased region" description="Low complexity" evidence="3">
    <location>
        <begin position="204"/>
        <end position="215"/>
    </location>
</feature>
<feature type="compositionally biased region" description="Low complexity" evidence="3">
    <location>
        <begin position="169"/>
        <end position="192"/>
    </location>
</feature>
<dbReference type="GO" id="GO:0006355">
    <property type="term" value="P:regulation of DNA-templated transcription"/>
    <property type="evidence" value="ECO:0007669"/>
    <property type="project" value="InterPro"/>
</dbReference>
<sequence>MVIIGCSLLARAADLPRSTPLVAKAPLEDKGRLNTLPLKVGGEATNLGRTNPDIQTIPMPKVVAEEDRYRQRLANREWLPNSNSQAQPAPQPQPQPQAQPAAAAAAAAQNGQPDYSAQWAEYYRSIGKIKEAEAIEAQMKANKGGGQPGGGPGGPQQPQQQPGGGPQPGQGAPQQPQAAPYGQPYGYQAAPGYGYGAPGPQPPQQGQQPYNYPSYGGYGGQPGGPDNQ</sequence>
<evidence type="ECO:0000313" key="5">
    <source>
        <dbReference type="EMBL" id="CAD7404775.1"/>
    </source>
</evidence>
<feature type="compositionally biased region" description="Gly residues" evidence="3">
    <location>
        <begin position="143"/>
        <end position="154"/>
    </location>
</feature>
<comment type="subcellular location">
    <subcellularLocation>
        <location evidence="1">Nucleus</location>
    </subcellularLocation>
</comment>
<feature type="compositionally biased region" description="Low complexity" evidence="3">
    <location>
        <begin position="98"/>
        <end position="109"/>
    </location>
</feature>
<dbReference type="EMBL" id="OD002282">
    <property type="protein sequence ID" value="CAD7404775.1"/>
    <property type="molecule type" value="Genomic_DNA"/>
</dbReference>
<feature type="region of interest" description="Disordered" evidence="3">
    <location>
        <begin position="140"/>
        <end position="228"/>
    </location>
</feature>
<dbReference type="GO" id="GO:0003676">
    <property type="term" value="F:nucleic acid binding"/>
    <property type="evidence" value="ECO:0007669"/>
    <property type="project" value="InterPro"/>
</dbReference>
<protein>
    <recommendedName>
        <fullName evidence="4">Far upstream element-binding protein C-terminal domain-containing protein</fullName>
    </recommendedName>
</protein>
<dbReference type="GO" id="GO:0005634">
    <property type="term" value="C:nucleus"/>
    <property type="evidence" value="ECO:0007669"/>
    <property type="project" value="UniProtKB-SubCell"/>
</dbReference>
<evidence type="ECO:0000256" key="2">
    <source>
        <dbReference type="ARBA" id="ARBA00023242"/>
    </source>
</evidence>
<dbReference type="AlphaFoldDB" id="A0A7R9H1P1"/>
<feature type="domain" description="Far upstream element-binding protein C-terminal" evidence="4">
    <location>
        <begin position="108"/>
        <end position="141"/>
    </location>
</feature>
<evidence type="ECO:0000259" key="4">
    <source>
        <dbReference type="Pfam" id="PF09005"/>
    </source>
</evidence>
<organism evidence="5">
    <name type="scientific">Timema poppense</name>
    <name type="common">Walking stick</name>
    <dbReference type="NCBI Taxonomy" id="170557"/>
    <lineage>
        <taxon>Eukaryota</taxon>
        <taxon>Metazoa</taxon>
        <taxon>Ecdysozoa</taxon>
        <taxon>Arthropoda</taxon>
        <taxon>Hexapoda</taxon>
        <taxon>Insecta</taxon>
        <taxon>Pterygota</taxon>
        <taxon>Neoptera</taxon>
        <taxon>Polyneoptera</taxon>
        <taxon>Phasmatodea</taxon>
        <taxon>Timematodea</taxon>
        <taxon>Timematoidea</taxon>
        <taxon>Timematidae</taxon>
        <taxon>Timema</taxon>
    </lineage>
</organism>
<dbReference type="InterPro" id="IPR015096">
    <property type="entry name" value="FUBP_C"/>
</dbReference>
<feature type="region of interest" description="Disordered" evidence="3">
    <location>
        <begin position="78"/>
        <end position="110"/>
    </location>
</feature>
<gene>
    <name evidence="5" type="ORF">TPSB3V08_LOCUS4656</name>
</gene>
<proteinExistence type="predicted"/>
<feature type="compositionally biased region" description="Gly residues" evidence="3">
    <location>
        <begin position="216"/>
        <end position="228"/>
    </location>
</feature>
<keyword evidence="2" id="KW-0539">Nucleus</keyword>
<evidence type="ECO:0000256" key="1">
    <source>
        <dbReference type="ARBA" id="ARBA00004123"/>
    </source>
</evidence>
<dbReference type="Pfam" id="PF09005">
    <property type="entry name" value="FUBP_C"/>
    <property type="match status" value="1"/>
</dbReference>
<name>A0A7R9H1P1_TIMPO</name>
<reference evidence="5" key="1">
    <citation type="submission" date="2020-11" db="EMBL/GenBank/DDBJ databases">
        <authorList>
            <person name="Tran Van P."/>
        </authorList>
    </citation>
    <scope>NUCLEOTIDE SEQUENCE</scope>
</reference>